<dbReference type="RefSeq" id="WP_104228877.1">
    <property type="nucleotide sequence ID" value="NZ_PSNW01000001.1"/>
</dbReference>
<dbReference type="EMBL" id="PSNW01000001">
    <property type="protein sequence ID" value="PPE75912.1"/>
    <property type="molecule type" value="Genomic_DNA"/>
</dbReference>
<evidence type="ECO:0000313" key="3">
    <source>
        <dbReference type="EMBL" id="PPE75912.1"/>
    </source>
</evidence>
<dbReference type="PROSITE" id="PS51257">
    <property type="entry name" value="PROKAR_LIPOPROTEIN"/>
    <property type="match status" value="1"/>
</dbReference>
<feature type="signal peptide" evidence="2">
    <location>
        <begin position="1"/>
        <end position="25"/>
    </location>
</feature>
<keyword evidence="4" id="KW-1185">Reference proteome</keyword>
<feature type="chain" id="PRO_5015589859" description="Lipoprotein" evidence="2">
    <location>
        <begin position="26"/>
        <end position="375"/>
    </location>
</feature>
<feature type="region of interest" description="Disordered" evidence="1">
    <location>
        <begin position="29"/>
        <end position="54"/>
    </location>
</feature>
<protein>
    <recommendedName>
        <fullName evidence="5">Lipoprotein</fullName>
    </recommendedName>
</protein>
<reference evidence="3 4" key="1">
    <citation type="submission" date="2018-02" db="EMBL/GenBank/DDBJ databases">
        <title>Genome sequencing of Solimonas sp. HR-BB.</title>
        <authorList>
            <person name="Lee Y."/>
            <person name="Jeon C.O."/>
        </authorList>
    </citation>
    <scope>NUCLEOTIDE SEQUENCE [LARGE SCALE GENOMIC DNA]</scope>
    <source>
        <strain evidence="3 4">HR-BB</strain>
    </source>
</reference>
<evidence type="ECO:0008006" key="5">
    <source>
        <dbReference type="Google" id="ProtNLM"/>
    </source>
</evidence>
<evidence type="ECO:0000313" key="4">
    <source>
        <dbReference type="Proteomes" id="UP000238220"/>
    </source>
</evidence>
<sequence>MNNTTKATLRMTALAAMVAMSGMMAGCTDDDDGGPGGSGGGGGGGAGGSGDAVSFSGTNGPASAVSQALSLSSFAAQAAAVAGSIAPAAPAAAAEAKATDGPCTEGGSFTNRASSNGTNPNVPFEGAASTQFSLGGADFSNCVIAASSGSNGGITVDSKTLINGPITSGSASGLAFVSIGDSDSKTLDYVIDVKSSGTAGGQSFNATSKATLSQFYRFDIKSITGGSEQQLFSVFKFKAQSTGSSGGQTGSGGATGLVRYGKSLSDRFKFVSNAEGFSMNGSYFYDLTTCSGEVTVATEEPLTVSPSGLSAGRLKLTAGGQSVTVSYDNGSVIYNEGKADQKVFTAQEAAQAASSNVCAGALGLTPAAALAYLPR</sequence>
<evidence type="ECO:0000256" key="2">
    <source>
        <dbReference type="SAM" id="SignalP"/>
    </source>
</evidence>
<keyword evidence="2" id="KW-0732">Signal</keyword>
<evidence type="ECO:0000256" key="1">
    <source>
        <dbReference type="SAM" id="MobiDB-lite"/>
    </source>
</evidence>
<feature type="compositionally biased region" description="Gly residues" evidence="1">
    <location>
        <begin position="34"/>
        <end position="50"/>
    </location>
</feature>
<organism evidence="3 4">
    <name type="scientific">Solimonas fluminis</name>
    <dbReference type="NCBI Taxonomy" id="2086571"/>
    <lineage>
        <taxon>Bacteria</taxon>
        <taxon>Pseudomonadati</taxon>
        <taxon>Pseudomonadota</taxon>
        <taxon>Gammaproteobacteria</taxon>
        <taxon>Nevskiales</taxon>
        <taxon>Nevskiaceae</taxon>
        <taxon>Solimonas</taxon>
    </lineage>
</organism>
<accession>A0A2S5TLT2</accession>
<proteinExistence type="predicted"/>
<dbReference type="Proteomes" id="UP000238220">
    <property type="component" value="Unassembled WGS sequence"/>
</dbReference>
<comment type="caution">
    <text evidence="3">The sequence shown here is derived from an EMBL/GenBank/DDBJ whole genome shotgun (WGS) entry which is preliminary data.</text>
</comment>
<name>A0A2S5TLT2_9GAMM</name>
<gene>
    <name evidence="3" type="ORF">C3942_03260</name>
</gene>
<dbReference type="AlphaFoldDB" id="A0A2S5TLT2"/>